<sequence>MSAFTTDSFFNGQIVLRQEKNGYRFSIDSILAARHAEPRPGDVILDLGAGCGVISIITALVEPGVRRIYGVEIQRELAEIARWNVKANNMEDKIKILRRDLKDFQSRDIPERATLVVSNPPFRKNRSGRQNPNPQKAAARHEIMATLRDVTGTAGRALGHGGRLVMIYPSHRLTDLLTEMRRSDLEPKWMRVIHSSPESAAKLVIVSGTKGGRPGMETRAPFFIYKKDGDYSKETRHMFERPAPREPEG</sequence>
<dbReference type="GO" id="GO:0032259">
    <property type="term" value="P:methylation"/>
    <property type="evidence" value="ECO:0007669"/>
    <property type="project" value="UniProtKB-KW"/>
</dbReference>
<evidence type="ECO:0000313" key="5">
    <source>
        <dbReference type="EMBL" id="VEN73595.1"/>
    </source>
</evidence>
<evidence type="ECO:0000256" key="1">
    <source>
        <dbReference type="ARBA" id="ARBA00022603"/>
    </source>
</evidence>
<dbReference type="PANTHER" id="PTHR47739">
    <property type="entry name" value="TRNA1(VAL) (ADENINE(37)-N6)-METHYLTRANSFERASE"/>
    <property type="match status" value="1"/>
</dbReference>
<protein>
    <submittedName>
        <fullName evidence="5">SAM-dependent methyltransferase</fullName>
    </submittedName>
</protein>
<keyword evidence="5" id="KW-0808">Transferase</keyword>
<evidence type="ECO:0000256" key="3">
    <source>
        <dbReference type="SAM" id="Coils"/>
    </source>
</evidence>
<proteinExistence type="predicted"/>
<dbReference type="Gene3D" id="3.40.50.150">
    <property type="entry name" value="Vaccinia Virus protein VP39"/>
    <property type="match status" value="1"/>
</dbReference>
<evidence type="ECO:0000256" key="2">
    <source>
        <dbReference type="ARBA" id="ARBA00022691"/>
    </source>
</evidence>
<dbReference type="Pfam" id="PF05175">
    <property type="entry name" value="MTS"/>
    <property type="match status" value="1"/>
</dbReference>
<reference evidence="5" key="1">
    <citation type="submission" date="2019-01" db="EMBL/GenBank/DDBJ databases">
        <authorList>
            <consortium name="Genoscope - CEA"/>
            <person name="William W."/>
        </authorList>
    </citation>
    <scope>NUCLEOTIDE SEQUENCE</scope>
    <source>
        <strain evidence="5">CR-1</strain>
    </source>
</reference>
<keyword evidence="3" id="KW-0175">Coiled coil</keyword>
<keyword evidence="1 5" id="KW-0489">Methyltransferase</keyword>
<feature type="coiled-coil region" evidence="3">
    <location>
        <begin position="73"/>
        <end position="107"/>
    </location>
</feature>
<dbReference type="SUPFAM" id="SSF53335">
    <property type="entry name" value="S-adenosyl-L-methionine-dependent methyltransferases"/>
    <property type="match status" value="1"/>
</dbReference>
<dbReference type="EMBL" id="CAACVI010000012">
    <property type="protein sequence ID" value="VEN73595.1"/>
    <property type="molecule type" value="Genomic_DNA"/>
</dbReference>
<dbReference type="GO" id="GO:0008168">
    <property type="term" value="F:methyltransferase activity"/>
    <property type="evidence" value="ECO:0007669"/>
    <property type="project" value="UniProtKB-KW"/>
</dbReference>
<dbReference type="InterPro" id="IPR029063">
    <property type="entry name" value="SAM-dependent_MTases_sf"/>
</dbReference>
<accession>A0A484HE89</accession>
<dbReference type="InterPro" id="IPR007848">
    <property type="entry name" value="Small_mtfrase_dom"/>
</dbReference>
<evidence type="ECO:0000259" key="4">
    <source>
        <dbReference type="Pfam" id="PF05175"/>
    </source>
</evidence>
<gene>
    <name evidence="5" type="ORF">EPICR_20060</name>
</gene>
<keyword evidence="2" id="KW-0949">S-adenosyl-L-methionine</keyword>
<dbReference type="PANTHER" id="PTHR47739:SF1">
    <property type="entry name" value="TRNA1(VAL) (ADENINE(37)-N6)-METHYLTRANSFERASE"/>
    <property type="match status" value="1"/>
</dbReference>
<dbReference type="AlphaFoldDB" id="A0A484HE89"/>
<name>A0A484HE89_9BACT</name>
<dbReference type="CDD" id="cd02440">
    <property type="entry name" value="AdoMet_MTases"/>
    <property type="match status" value="1"/>
</dbReference>
<organism evidence="5">
    <name type="scientific">uncultured Desulfobacteraceae bacterium</name>
    <dbReference type="NCBI Taxonomy" id="218296"/>
    <lineage>
        <taxon>Bacteria</taxon>
        <taxon>Pseudomonadati</taxon>
        <taxon>Thermodesulfobacteriota</taxon>
        <taxon>Desulfobacteria</taxon>
        <taxon>Desulfobacterales</taxon>
        <taxon>Desulfobacteraceae</taxon>
        <taxon>environmental samples</taxon>
    </lineage>
</organism>
<dbReference type="InterPro" id="IPR050210">
    <property type="entry name" value="tRNA_Adenine-N(6)_MTase"/>
</dbReference>
<feature type="domain" description="Methyltransferase small" evidence="4">
    <location>
        <begin position="38"/>
        <end position="128"/>
    </location>
</feature>